<organism evidence="4 5">
    <name type="scientific">Prunus dulcis</name>
    <name type="common">Almond</name>
    <name type="synonym">Amygdalus dulcis</name>
    <dbReference type="NCBI Taxonomy" id="3755"/>
    <lineage>
        <taxon>Eukaryota</taxon>
        <taxon>Viridiplantae</taxon>
        <taxon>Streptophyta</taxon>
        <taxon>Embryophyta</taxon>
        <taxon>Tracheophyta</taxon>
        <taxon>Spermatophyta</taxon>
        <taxon>Magnoliopsida</taxon>
        <taxon>eudicotyledons</taxon>
        <taxon>Gunneridae</taxon>
        <taxon>Pentapetalae</taxon>
        <taxon>rosids</taxon>
        <taxon>fabids</taxon>
        <taxon>Rosales</taxon>
        <taxon>Rosaceae</taxon>
        <taxon>Amygdaloideae</taxon>
        <taxon>Amygdaleae</taxon>
        <taxon>Prunus</taxon>
    </lineage>
</organism>
<proteinExistence type="predicted"/>
<evidence type="ECO:0000313" key="4">
    <source>
        <dbReference type="EMBL" id="VVA38030.1"/>
    </source>
</evidence>
<evidence type="ECO:0000259" key="3">
    <source>
        <dbReference type="Pfam" id="PF25597"/>
    </source>
</evidence>
<dbReference type="SUPFAM" id="SSF56672">
    <property type="entry name" value="DNA/RNA polymerases"/>
    <property type="match status" value="1"/>
</dbReference>
<feature type="non-terminal residue" evidence="4">
    <location>
        <position position="331"/>
    </location>
</feature>
<dbReference type="EMBL" id="CABIKO010000598">
    <property type="protein sequence ID" value="VVA38030.1"/>
    <property type="molecule type" value="Genomic_DNA"/>
</dbReference>
<reference evidence="5" key="1">
    <citation type="journal article" date="2020" name="Plant J.">
        <title>Transposons played a major role in the diversification between the closely related almond and peach genomes: results from the almond genome sequence.</title>
        <authorList>
            <person name="Alioto T."/>
            <person name="Alexiou K.G."/>
            <person name="Bardil A."/>
            <person name="Barteri F."/>
            <person name="Castanera R."/>
            <person name="Cruz F."/>
            <person name="Dhingra A."/>
            <person name="Duval H."/>
            <person name="Fernandez I Marti A."/>
            <person name="Frias L."/>
            <person name="Galan B."/>
            <person name="Garcia J.L."/>
            <person name="Howad W."/>
            <person name="Gomez-Garrido J."/>
            <person name="Gut M."/>
            <person name="Julca I."/>
            <person name="Morata J."/>
            <person name="Puigdomenech P."/>
            <person name="Ribeca P."/>
            <person name="Rubio Cabetas M.J."/>
            <person name="Vlasova A."/>
            <person name="Wirthensohn M."/>
            <person name="Garcia-Mas J."/>
            <person name="Gabaldon T."/>
            <person name="Casacuberta J.M."/>
            <person name="Arus P."/>
        </authorList>
    </citation>
    <scope>NUCLEOTIDE SEQUENCE [LARGE SCALE GENOMIC DNA]</scope>
    <source>
        <strain evidence="5">cv. Texas</strain>
    </source>
</reference>
<accession>A0A5E4GEI6</accession>
<dbReference type="Pfam" id="PF07727">
    <property type="entry name" value="RVT_2"/>
    <property type="match status" value="1"/>
</dbReference>
<evidence type="ECO:0000256" key="1">
    <source>
        <dbReference type="SAM" id="MobiDB-lite"/>
    </source>
</evidence>
<dbReference type="Gramene" id="VVA38030">
    <property type="protein sequence ID" value="VVA38030"/>
    <property type="gene ID" value="Prudul26B035467"/>
</dbReference>
<feature type="region of interest" description="Disordered" evidence="1">
    <location>
        <begin position="109"/>
        <end position="161"/>
    </location>
</feature>
<dbReference type="InParanoid" id="A0A5E4GEI6"/>
<dbReference type="AlphaFoldDB" id="A0A5E4GEI6"/>
<name>A0A5E4GEI6_PRUDU</name>
<dbReference type="InterPro" id="IPR013103">
    <property type="entry name" value="RVT_2"/>
</dbReference>
<sequence>ISPYEKLYHKPPSYTHLRIFGCLAYATIVQPSHKFDPRAKRCVFLGYPFGQKAYKLFDLTTKNFFTSRDVVFHESHFPFQTLPSSSLTEPPPLVLPLPLSDLSSPPCISPDLLSPHPPSPSTPPDLTASFDTAAPIFPSDTTAIPAPSQPSSPSVPPAPIRHSLRHKVKPAHLHDYVCSQVTLPTLDQSSDSLPCRTKEAVSNPHWQEAMQSELAALESNQTWSLTSLPPGKQPIGCKWVYKIKHRSDGTIERYKARLVAKGYTQTEGLDYHDTFSPTAKMVSVRCVLALAAAHHWSLHQLDVHNAFLHGDLHEEIYMSPPPGLRRQGEHL</sequence>
<feature type="domain" description="Retroviral polymerase SH3-like" evidence="3">
    <location>
        <begin position="22"/>
        <end position="82"/>
    </location>
</feature>
<dbReference type="InterPro" id="IPR043502">
    <property type="entry name" value="DNA/RNA_pol_sf"/>
</dbReference>
<dbReference type="Proteomes" id="UP000327085">
    <property type="component" value="Chromosome 4"/>
</dbReference>
<dbReference type="OMA" id="WAECIST"/>
<evidence type="ECO:0000313" key="5">
    <source>
        <dbReference type="Proteomes" id="UP000327085"/>
    </source>
</evidence>
<feature type="non-terminal residue" evidence="4">
    <location>
        <position position="1"/>
    </location>
</feature>
<feature type="compositionally biased region" description="Pro residues" evidence="1">
    <location>
        <begin position="147"/>
        <end position="159"/>
    </location>
</feature>
<evidence type="ECO:0000259" key="2">
    <source>
        <dbReference type="Pfam" id="PF07727"/>
    </source>
</evidence>
<dbReference type="Pfam" id="PF25597">
    <property type="entry name" value="SH3_retrovirus"/>
    <property type="match status" value="1"/>
</dbReference>
<dbReference type="InterPro" id="IPR057670">
    <property type="entry name" value="SH3_retrovirus"/>
</dbReference>
<feature type="domain" description="Reverse transcriptase Ty1/copia-type" evidence="2">
    <location>
        <begin position="220"/>
        <end position="329"/>
    </location>
</feature>
<gene>
    <name evidence="4" type="ORF">ALMOND_2B035467</name>
</gene>
<protein>
    <submittedName>
        <fullName evidence="4">Uncharacterized protein</fullName>
    </submittedName>
</protein>